<dbReference type="EMBL" id="JAEQMG010000105">
    <property type="protein sequence ID" value="MBK6089002.1"/>
    <property type="molecule type" value="Genomic_DNA"/>
</dbReference>
<evidence type="ECO:0000313" key="3">
    <source>
        <dbReference type="Proteomes" id="UP000633365"/>
    </source>
</evidence>
<proteinExistence type="predicted"/>
<dbReference type="Proteomes" id="UP000633365">
    <property type="component" value="Unassembled WGS sequence"/>
</dbReference>
<feature type="transmembrane region" description="Helical" evidence="1">
    <location>
        <begin position="49"/>
        <end position="70"/>
    </location>
</feature>
<feature type="transmembrane region" description="Helical" evidence="1">
    <location>
        <begin position="104"/>
        <end position="128"/>
    </location>
</feature>
<evidence type="ECO:0000256" key="1">
    <source>
        <dbReference type="SAM" id="Phobius"/>
    </source>
</evidence>
<protein>
    <submittedName>
        <fullName evidence="2">DUF624 domain-containing protein</fullName>
    </submittedName>
</protein>
<organism evidence="2 3">
    <name type="scientific">Ruminococcus difficilis</name>
    <dbReference type="NCBI Taxonomy" id="2763069"/>
    <lineage>
        <taxon>Bacteria</taxon>
        <taxon>Bacillati</taxon>
        <taxon>Bacillota</taxon>
        <taxon>Clostridia</taxon>
        <taxon>Eubacteriales</taxon>
        <taxon>Oscillospiraceae</taxon>
        <taxon>Ruminococcus</taxon>
    </lineage>
</organism>
<comment type="caution">
    <text evidence="2">The sequence shown here is derived from an EMBL/GenBank/DDBJ whole genome shotgun (WGS) entry which is preliminary data.</text>
</comment>
<name>A0A934WSA0_9FIRM</name>
<keyword evidence="1" id="KW-0472">Membrane</keyword>
<dbReference type="AlphaFoldDB" id="A0A934WSA0"/>
<keyword evidence="1" id="KW-1133">Transmembrane helix</keyword>
<feature type="transmembrane region" description="Helical" evidence="1">
    <location>
        <begin position="21"/>
        <end position="43"/>
    </location>
</feature>
<gene>
    <name evidence="2" type="ORF">JKK62_10165</name>
</gene>
<evidence type="ECO:0000313" key="2">
    <source>
        <dbReference type="EMBL" id="MBK6089002.1"/>
    </source>
</evidence>
<keyword evidence="3" id="KW-1185">Reference proteome</keyword>
<feature type="transmembrane region" description="Helical" evidence="1">
    <location>
        <begin position="186"/>
        <end position="206"/>
    </location>
</feature>
<dbReference type="InterPro" id="IPR006938">
    <property type="entry name" value="DUF624"/>
</dbReference>
<feature type="transmembrane region" description="Helical" evidence="1">
    <location>
        <begin position="134"/>
        <end position="165"/>
    </location>
</feature>
<keyword evidence="1" id="KW-0812">Transmembrane</keyword>
<feature type="transmembrane region" description="Helical" evidence="1">
    <location>
        <begin position="212"/>
        <end position="237"/>
    </location>
</feature>
<accession>A0A934WSA0</accession>
<dbReference type="Pfam" id="PF04854">
    <property type="entry name" value="DUF624"/>
    <property type="match status" value="1"/>
</dbReference>
<reference evidence="2" key="1">
    <citation type="submission" date="2021-01" db="EMBL/GenBank/DDBJ databases">
        <title>Genome public.</title>
        <authorList>
            <person name="Liu C."/>
            <person name="Sun Q."/>
        </authorList>
    </citation>
    <scope>NUCLEOTIDE SEQUENCE</scope>
    <source>
        <strain evidence="2">M6</strain>
    </source>
</reference>
<sequence>MTNERKRMRFELLLERFFSNFHRILLTNLLFAIPSAIVFGALYALNNVLFHGAISLPLSLTAIILLYPFYSGVVMVCRNIARGDTEVKVVKTYFSAIKSNFGHFLVHGIIIYIIVTFSTLAVSVYVGFLSSGWFFYVLLFFSILIALMLLFTIYYIPLMSVTYDLPLRYIYKNSLLMSFGEFKNNIFATIAAGVVFGICFTAVAFIRSATVLAIVVSLLWALLLPAAVTFMIVFFIYDGMTNIMRNKEDISGELTEKIEKGLKEQEEKKAAQAAQPVKDDFSDIDISSLKDTDDYIFHNGKMVKQSTLLKMIREQQEKAGESQSDPSNPAE</sequence>